<dbReference type="GO" id="GO:0005524">
    <property type="term" value="F:ATP binding"/>
    <property type="evidence" value="ECO:0007669"/>
    <property type="project" value="UniProtKB-KW"/>
</dbReference>
<dbReference type="Pfam" id="PF13538">
    <property type="entry name" value="UvrD_C_2"/>
    <property type="match status" value="1"/>
</dbReference>
<evidence type="ECO:0000313" key="3">
    <source>
        <dbReference type="Proteomes" id="UP001241758"/>
    </source>
</evidence>
<gene>
    <name evidence="2" type="ORF">QLQ12_25695</name>
</gene>
<keyword evidence="2" id="KW-0547">Nucleotide-binding</keyword>
<dbReference type="EMBL" id="JASCTH010000017">
    <property type="protein sequence ID" value="MDI6102018.1"/>
    <property type="molecule type" value="Genomic_DNA"/>
</dbReference>
<evidence type="ECO:0000313" key="2">
    <source>
        <dbReference type="EMBL" id="MDI6102018.1"/>
    </source>
</evidence>
<sequence length="229" mass="25399">MRTDATQVLDLAHRLRSGTWDRAAVNGHSTRARGPVNPHDYDAIIVHKNADRWRLIQQMRGGSLPPTAGDEIMSLTNDSKAKVINGQPFKVLAQVGTATVPERLFHTKAGPRLREAYTYYVLDVESDGEARRLYAHTLGFGGRENEKLVAAMEPRRHNKRLVIPATFGRVLTAHKAQGSEWDRVLVVVDLDDLERVTGASKASQWLYTAVTRARRQVTIADLGQVSGLG</sequence>
<comment type="caution">
    <text evidence="2">The sequence shown here is derived from an EMBL/GenBank/DDBJ whole genome shotgun (WGS) entry which is preliminary data.</text>
</comment>
<feature type="domain" description="UvrD-like helicase C-terminal" evidence="1">
    <location>
        <begin position="168"/>
        <end position="219"/>
    </location>
</feature>
<dbReference type="SUPFAM" id="SSF52540">
    <property type="entry name" value="P-loop containing nucleoside triphosphate hydrolases"/>
    <property type="match status" value="1"/>
</dbReference>
<dbReference type="InterPro" id="IPR027417">
    <property type="entry name" value="P-loop_NTPase"/>
</dbReference>
<dbReference type="Gene3D" id="3.40.50.300">
    <property type="entry name" value="P-loop containing nucleotide triphosphate hydrolases"/>
    <property type="match status" value="1"/>
</dbReference>
<dbReference type="Proteomes" id="UP001241758">
    <property type="component" value="Unassembled WGS sequence"/>
</dbReference>
<proteinExistence type="predicted"/>
<name>A0ABT6WQJ4_9ACTN</name>
<dbReference type="CDD" id="cd18809">
    <property type="entry name" value="SF1_C_RecD"/>
    <property type="match status" value="1"/>
</dbReference>
<dbReference type="RefSeq" id="WP_282763016.1">
    <property type="nucleotide sequence ID" value="NZ_JASCTH010000017.1"/>
</dbReference>
<evidence type="ECO:0000259" key="1">
    <source>
        <dbReference type="Pfam" id="PF13538"/>
    </source>
</evidence>
<organism evidence="2 3">
    <name type="scientific">Actinoplanes sandaracinus</name>
    <dbReference type="NCBI Taxonomy" id="3045177"/>
    <lineage>
        <taxon>Bacteria</taxon>
        <taxon>Bacillati</taxon>
        <taxon>Actinomycetota</taxon>
        <taxon>Actinomycetes</taxon>
        <taxon>Micromonosporales</taxon>
        <taxon>Micromonosporaceae</taxon>
        <taxon>Actinoplanes</taxon>
    </lineage>
</organism>
<reference evidence="2 3" key="1">
    <citation type="submission" date="2023-05" db="EMBL/GenBank/DDBJ databases">
        <title>Actinoplanes sp. NEAU-A12 genome sequencing.</title>
        <authorList>
            <person name="Wang Z.-S."/>
        </authorList>
    </citation>
    <scope>NUCLEOTIDE SEQUENCE [LARGE SCALE GENOMIC DNA]</scope>
    <source>
        <strain evidence="2 3">NEAU-A12</strain>
    </source>
</reference>
<dbReference type="InterPro" id="IPR027785">
    <property type="entry name" value="UvrD-like_helicase_C"/>
</dbReference>
<keyword evidence="2" id="KW-0067">ATP-binding</keyword>
<protein>
    <submittedName>
        <fullName evidence="2">ATP-binding domain-containing protein</fullName>
    </submittedName>
</protein>
<keyword evidence="3" id="KW-1185">Reference proteome</keyword>
<accession>A0ABT6WQJ4</accession>